<dbReference type="SMART" id="SM00320">
    <property type="entry name" value="WD40"/>
    <property type="match status" value="14"/>
</dbReference>
<dbReference type="PANTHER" id="PTHR19848:SF8">
    <property type="entry name" value="F-BOX AND WD REPEAT DOMAIN CONTAINING 7"/>
    <property type="match status" value="1"/>
</dbReference>
<evidence type="ECO:0000259" key="4">
    <source>
        <dbReference type="PROSITE" id="PS50837"/>
    </source>
</evidence>
<dbReference type="PRINTS" id="PR00320">
    <property type="entry name" value="GPROTEINBRPT"/>
</dbReference>
<dbReference type="PANTHER" id="PTHR19848">
    <property type="entry name" value="WD40 REPEAT PROTEIN"/>
    <property type="match status" value="1"/>
</dbReference>
<feature type="repeat" description="WD" evidence="3">
    <location>
        <begin position="851"/>
        <end position="892"/>
    </location>
</feature>
<dbReference type="GO" id="GO:0003824">
    <property type="term" value="F:catalytic activity"/>
    <property type="evidence" value="ECO:0007669"/>
    <property type="project" value="InterPro"/>
</dbReference>
<feature type="repeat" description="WD" evidence="3">
    <location>
        <begin position="1065"/>
        <end position="1106"/>
    </location>
</feature>
<dbReference type="SUPFAM" id="SSF52540">
    <property type="entry name" value="P-loop containing nucleoside triphosphate hydrolases"/>
    <property type="match status" value="1"/>
</dbReference>
<feature type="repeat" description="WD" evidence="3">
    <location>
        <begin position="1279"/>
        <end position="1320"/>
    </location>
</feature>
<dbReference type="InterPro" id="IPR020472">
    <property type="entry name" value="WD40_PAC1"/>
</dbReference>
<sequence>MGKRLNSPEAYAIAWIAALPIERAAAIALLDERHDAPQDFQQHTTDANSYTWGWMSNQNVAIASLPAGSYGTTPAATTASNLLSSLPHIRIGLLVGIGGGIAQPPYQDIRLGDVVVSQPDRTMGGVIQYDLGGARPDKTWERKGSLNAPPSVLLHAVSAIQAEHLIAPSKVPDLLETMWERNPRMKKVEQEYPGFIHQGFENDRLFKSAHDHAGGDICDKCDPSWEIARDKRDDTRPKIHYGIIASGNCLVKDVSTRDQLVKDIGGCLCVEMEAAGLMNSFPCLVIRGICDYADSHKNDKWQQYASATAAAYAKELLSYIEPRQLQTTHKIIHVLSSIQKDLENIQSSTDIMKEKMPIIHSVTSRVDQNMVLNRLPIAEGASFKSQTDENFICLANTRVELLKQISSWVHNPDAKPIFWLNGMAGTGKSTISRTIASLLDQRRELGASFFFKRGETDRGNVCRFITTIVRQMADKEPRIAPMLKAAIEAESTILSSAIQEQFQKLIYEPLSKITLSAPLVVVIDALDECDNDNEIKLVINLFARAQTLRPPWLRVFMTSRPELPIRLGFSKVQDTYHDLILHEIERQIIERDIHIFLEHSFQSIRDNYNGTAAEEQKLPPDWPGSSQIKVLTSITTPLFISAVTACRFIDDGTYHPERSLKDILDHKGKSASSGYSVTYLPVLHRQINSLPKNRKDEVIRQFRQVVGTIITLASPLSASALAQMLDVPQNEIDVRLRMLHSVLHVPPSSKSPIRLLHLSFRDFLVDPETRVETPLWIDEKQMHQDILTNCLRVMSAHLQKGWDVCLQTLEGHSLLVTSVVFSPDSTLVASASDDRTVRLWRADTGQPVQMLEGHSDRVTSVVFSPDSTLVASASDDGTVRLWRAEMGQPVQTLKGHSGPVTSVGFSPDSTLDSTLVASASNDGTVRLWRADTGQPVQTLKGHSGPVTSVVFSPDSTLVASASDDRTVRLWRADTGQPVQMLEGHSQRVRSVVFSPDSTLVASASYDRTVRLWRADTGQPVQMLEGHSDRVTSVVFSPDSTLVASASIDHTVRLWRADTGQPVQTLKGHSFSGTSVVFSPDSTLVASASEDGTVRLWRADTGQPVQTLKGHSGWVSSAVFSPDSTLVASASYDRTVRLWRADTGQPVQMLEGHSGRVTSVVFSPNSTLVASASDDRTVRLWRADTGQPVQMLEDHSFWARSVVFSPDSTLVASASDDGTVRLWRADTGQPVQTLKGHSGPVTSVVFSPDSTPDSTLVASASNDGTVRLWRADTGQPVQTLKGHSRRVTSVVFSPDSTLVASASDDLTVRLWRADTGQPVQTLKGHSGLVSSAVFSPDSTLVASASYDRTVRLWRADTGQPVQTLKGHSRTVTSVVFSPDSTLVASASIDDTVRLWRADTGQPVQTFNARTSRLSFDHDSSRLRTDVGLL</sequence>
<feature type="repeat" description="WD" evidence="3">
    <location>
        <begin position="1023"/>
        <end position="1064"/>
    </location>
</feature>
<evidence type="ECO:0000256" key="3">
    <source>
        <dbReference type="PROSITE-ProRule" id="PRU00221"/>
    </source>
</evidence>
<proteinExistence type="predicted"/>
<keyword evidence="1 3" id="KW-0853">WD repeat</keyword>
<feature type="repeat" description="WD" evidence="3">
    <location>
        <begin position="1149"/>
        <end position="1190"/>
    </location>
</feature>
<dbReference type="Gene3D" id="3.40.50.1580">
    <property type="entry name" value="Nucleoside phosphorylase domain"/>
    <property type="match status" value="1"/>
</dbReference>
<dbReference type="OrthoDB" id="674604at2759"/>
<feature type="repeat" description="WD" evidence="3">
    <location>
        <begin position="1191"/>
        <end position="1232"/>
    </location>
</feature>
<dbReference type="Proteomes" id="UP000028045">
    <property type="component" value="Unassembled WGS sequence"/>
</dbReference>
<feature type="repeat" description="WD" evidence="3">
    <location>
        <begin position="981"/>
        <end position="1022"/>
    </location>
</feature>
<dbReference type="InterPro" id="IPR027417">
    <property type="entry name" value="P-loop_NTPase"/>
</dbReference>
<keyword evidence="6" id="KW-1185">Reference proteome</keyword>
<feature type="repeat" description="WD" evidence="3">
    <location>
        <begin position="1321"/>
        <end position="1362"/>
    </location>
</feature>
<dbReference type="EMBL" id="KL647375">
    <property type="protein sequence ID" value="KEY75329.1"/>
    <property type="molecule type" value="Genomic_DNA"/>
</dbReference>
<dbReference type="InterPro" id="IPR015943">
    <property type="entry name" value="WD40/YVTN_repeat-like_dom_sf"/>
</dbReference>
<dbReference type="PROSITE" id="PS50837">
    <property type="entry name" value="NACHT"/>
    <property type="match status" value="1"/>
</dbReference>
<feature type="repeat" description="WD" evidence="3">
    <location>
        <begin position="809"/>
        <end position="850"/>
    </location>
</feature>
<feature type="repeat" description="WD" evidence="3">
    <location>
        <begin position="1107"/>
        <end position="1148"/>
    </location>
</feature>
<evidence type="ECO:0000313" key="6">
    <source>
        <dbReference type="Proteomes" id="UP000028045"/>
    </source>
</evidence>
<keyword evidence="2" id="KW-0677">Repeat</keyword>
<dbReference type="SUPFAM" id="SSF50978">
    <property type="entry name" value="WD40 repeat-like"/>
    <property type="match status" value="3"/>
</dbReference>
<dbReference type="Gene3D" id="3.40.50.300">
    <property type="entry name" value="P-loop containing nucleotide triphosphate hydrolases"/>
    <property type="match status" value="1"/>
</dbReference>
<dbReference type="InterPro" id="IPR001680">
    <property type="entry name" value="WD40_rpt"/>
</dbReference>
<dbReference type="CDD" id="cd00200">
    <property type="entry name" value="WD40"/>
    <property type="match status" value="2"/>
</dbReference>
<organism evidence="5 6">
    <name type="scientific">Stachybotrys chartarum (strain CBS 109288 / IBT 7711)</name>
    <name type="common">Toxic black mold</name>
    <name type="synonym">Stilbospora chartarum</name>
    <dbReference type="NCBI Taxonomy" id="1280523"/>
    <lineage>
        <taxon>Eukaryota</taxon>
        <taxon>Fungi</taxon>
        <taxon>Dikarya</taxon>
        <taxon>Ascomycota</taxon>
        <taxon>Pezizomycotina</taxon>
        <taxon>Sordariomycetes</taxon>
        <taxon>Hypocreomycetidae</taxon>
        <taxon>Hypocreales</taxon>
        <taxon>Stachybotryaceae</taxon>
        <taxon>Stachybotrys</taxon>
    </lineage>
</organism>
<reference evidence="5 6" key="1">
    <citation type="journal article" date="2014" name="BMC Genomics">
        <title>Comparative genome sequencing reveals chemotype-specific gene clusters in the toxigenic black mold Stachybotrys.</title>
        <authorList>
            <person name="Semeiks J."/>
            <person name="Borek D."/>
            <person name="Otwinowski Z."/>
            <person name="Grishin N.V."/>
        </authorList>
    </citation>
    <scope>NUCLEOTIDE SEQUENCE [LARGE SCALE GENOMIC DNA]</scope>
    <source>
        <strain evidence="6">CBS 109288 / IBT 7711</strain>
    </source>
</reference>
<evidence type="ECO:0000313" key="5">
    <source>
        <dbReference type="EMBL" id="KEY75329.1"/>
    </source>
</evidence>
<dbReference type="HOGENOM" id="CLU_000288_6_16_1"/>
<feature type="repeat" description="WD" evidence="3">
    <location>
        <begin position="1233"/>
        <end position="1278"/>
    </location>
</feature>
<dbReference type="GO" id="GO:0009116">
    <property type="term" value="P:nucleoside metabolic process"/>
    <property type="evidence" value="ECO:0007669"/>
    <property type="project" value="InterPro"/>
</dbReference>
<dbReference type="InterPro" id="IPR035994">
    <property type="entry name" value="Nucleoside_phosphorylase_sf"/>
</dbReference>
<evidence type="ECO:0000256" key="1">
    <source>
        <dbReference type="ARBA" id="ARBA00022574"/>
    </source>
</evidence>
<accession>A0A084BCQ0</accession>
<dbReference type="SUPFAM" id="SSF53167">
    <property type="entry name" value="Purine and uridine phosphorylases"/>
    <property type="match status" value="1"/>
</dbReference>
<dbReference type="PROSITE" id="PS50294">
    <property type="entry name" value="WD_REPEATS_REGION"/>
    <property type="match status" value="14"/>
</dbReference>
<gene>
    <name evidence="5" type="ORF">S7711_10183</name>
</gene>
<feature type="repeat" description="WD" evidence="3">
    <location>
        <begin position="893"/>
        <end position="938"/>
    </location>
</feature>
<feature type="repeat" description="WD" evidence="3">
    <location>
        <begin position="1363"/>
        <end position="1404"/>
    </location>
</feature>
<dbReference type="PROSITE" id="PS50082">
    <property type="entry name" value="WD_REPEATS_2"/>
    <property type="match status" value="14"/>
</dbReference>
<dbReference type="Gene3D" id="2.130.10.10">
    <property type="entry name" value="YVTN repeat-like/Quinoprotein amine dehydrogenase"/>
    <property type="match status" value="7"/>
</dbReference>
<dbReference type="InterPro" id="IPR056884">
    <property type="entry name" value="NPHP3-like_N"/>
</dbReference>
<feature type="domain" description="NACHT" evidence="4">
    <location>
        <begin position="416"/>
        <end position="561"/>
    </location>
</feature>
<evidence type="ECO:0000256" key="2">
    <source>
        <dbReference type="ARBA" id="ARBA00022737"/>
    </source>
</evidence>
<feature type="non-terminal residue" evidence="5">
    <location>
        <position position="1428"/>
    </location>
</feature>
<feature type="repeat" description="WD" evidence="3">
    <location>
        <begin position="939"/>
        <end position="980"/>
    </location>
</feature>
<dbReference type="InterPro" id="IPR007111">
    <property type="entry name" value="NACHT_NTPase"/>
</dbReference>
<protein>
    <recommendedName>
        <fullName evidence="4">NACHT domain-containing protein</fullName>
    </recommendedName>
</protein>
<name>A0A084BCQ0_STACB</name>
<dbReference type="Pfam" id="PF24883">
    <property type="entry name" value="NPHP3_N"/>
    <property type="match status" value="1"/>
</dbReference>
<dbReference type="Pfam" id="PF00400">
    <property type="entry name" value="WD40"/>
    <property type="match status" value="14"/>
</dbReference>
<dbReference type="InterPro" id="IPR036322">
    <property type="entry name" value="WD40_repeat_dom_sf"/>
</dbReference>